<evidence type="ECO:0000313" key="6">
    <source>
        <dbReference type="Proteomes" id="UP001055439"/>
    </source>
</evidence>
<evidence type="ECO:0000313" key="5">
    <source>
        <dbReference type="EMBL" id="URE09529.1"/>
    </source>
</evidence>
<dbReference type="SUPFAM" id="SSF51735">
    <property type="entry name" value="NAD(P)-binding Rossmann-fold domains"/>
    <property type="match status" value="1"/>
</dbReference>
<proteinExistence type="inferred from homology"/>
<dbReference type="GO" id="GO:1901607">
    <property type="term" value="P:alpha-amino acid biosynthetic process"/>
    <property type="evidence" value="ECO:0007669"/>
    <property type="project" value="UniProtKB-ARBA"/>
</dbReference>
<evidence type="ECO:0000259" key="3">
    <source>
        <dbReference type="Pfam" id="PF01118"/>
    </source>
</evidence>
<accession>A0A9E7K9T8</accession>
<reference evidence="5" key="1">
    <citation type="submission" date="2022-05" db="EMBL/GenBank/DDBJ databases">
        <title>The Musa troglodytarum L. genome provides insights into the mechanism of non-climacteric behaviour and enrichment of carotenoids.</title>
        <authorList>
            <person name="Wang J."/>
        </authorList>
    </citation>
    <scope>NUCLEOTIDE SEQUENCE</scope>
    <source>
        <tissue evidence="5">Leaf</tissue>
    </source>
</reference>
<dbReference type="PROSITE" id="PS51257">
    <property type="entry name" value="PROKAR_LIPOPROTEIN"/>
    <property type="match status" value="1"/>
</dbReference>
<dbReference type="GO" id="GO:0016620">
    <property type="term" value="F:oxidoreductase activity, acting on the aldehyde or oxo group of donors, NAD or NADP as acceptor"/>
    <property type="evidence" value="ECO:0007669"/>
    <property type="project" value="InterPro"/>
</dbReference>
<feature type="domain" description="Semialdehyde dehydrogenase dimerisation" evidence="4">
    <location>
        <begin position="145"/>
        <end position="195"/>
    </location>
</feature>
<dbReference type="GO" id="GO:0051287">
    <property type="term" value="F:NAD binding"/>
    <property type="evidence" value="ECO:0007669"/>
    <property type="project" value="InterPro"/>
</dbReference>
<keyword evidence="6" id="KW-1185">Reference proteome</keyword>
<name>A0A9E7K9T8_9LILI</name>
<dbReference type="Gene3D" id="3.40.50.720">
    <property type="entry name" value="NAD(P)-binding Rossmann-like Domain"/>
    <property type="match status" value="1"/>
</dbReference>
<feature type="compositionally biased region" description="Polar residues" evidence="2">
    <location>
        <begin position="59"/>
        <end position="69"/>
    </location>
</feature>
<dbReference type="OrthoDB" id="1894490at2759"/>
<dbReference type="InterPro" id="IPR036291">
    <property type="entry name" value="NAD(P)-bd_dom_sf"/>
</dbReference>
<comment type="similarity">
    <text evidence="1">Belongs to the aspartate-semialdehyde dehydrogenase family.</text>
</comment>
<dbReference type="Pfam" id="PF02774">
    <property type="entry name" value="Semialdhyde_dhC"/>
    <property type="match status" value="1"/>
</dbReference>
<dbReference type="PANTHER" id="PTHR46278">
    <property type="entry name" value="DEHYDROGENASE, PUTATIVE-RELATED"/>
    <property type="match status" value="1"/>
</dbReference>
<dbReference type="PANTHER" id="PTHR46278:SF2">
    <property type="entry name" value="ASPARTATE-SEMIALDEHYDE DEHYDROGENASE"/>
    <property type="match status" value="1"/>
</dbReference>
<sequence>MDPLWRWWTRPATSARSSSGSFPTATSPTGTSACSPAAGPPGSASPSRTASMPWRSSVRRASTGSTSPCSAPAGRSARSSARWRRGSIVVDNSSAFRMVPEVPLVIPGVNPEAMAHIKLQGRSGKGALIANPNCFTIVCLMAATPLHRHAKAVRMVVSTYQAASSAGVAAMEELAQQTHEVLEGKKPTCKIFKQQNDMDVKVTATLSDD</sequence>
<feature type="region of interest" description="Disordered" evidence="2">
    <location>
        <begin position="1"/>
        <end position="83"/>
    </location>
</feature>
<feature type="non-terminal residue" evidence="5">
    <location>
        <position position="209"/>
    </location>
</feature>
<dbReference type="GO" id="GO:0046983">
    <property type="term" value="F:protein dimerization activity"/>
    <property type="evidence" value="ECO:0007669"/>
    <property type="project" value="InterPro"/>
</dbReference>
<feature type="compositionally biased region" description="Low complexity" evidence="2">
    <location>
        <begin position="30"/>
        <end position="51"/>
    </location>
</feature>
<feature type="domain" description="Semialdehyde dehydrogenase NAD-binding" evidence="3">
    <location>
        <begin position="70"/>
        <end position="115"/>
    </location>
</feature>
<feature type="compositionally biased region" description="Polar residues" evidence="2">
    <location>
        <begin position="11"/>
        <end position="29"/>
    </location>
</feature>
<organism evidence="5 6">
    <name type="scientific">Musa troglodytarum</name>
    <name type="common">fe'i banana</name>
    <dbReference type="NCBI Taxonomy" id="320322"/>
    <lineage>
        <taxon>Eukaryota</taxon>
        <taxon>Viridiplantae</taxon>
        <taxon>Streptophyta</taxon>
        <taxon>Embryophyta</taxon>
        <taxon>Tracheophyta</taxon>
        <taxon>Spermatophyta</taxon>
        <taxon>Magnoliopsida</taxon>
        <taxon>Liliopsida</taxon>
        <taxon>Zingiberales</taxon>
        <taxon>Musaceae</taxon>
        <taxon>Musa</taxon>
    </lineage>
</organism>
<dbReference type="Proteomes" id="UP001055439">
    <property type="component" value="Chromosome 6"/>
</dbReference>
<dbReference type="AlphaFoldDB" id="A0A9E7K9T8"/>
<evidence type="ECO:0000256" key="1">
    <source>
        <dbReference type="ARBA" id="ARBA00010584"/>
    </source>
</evidence>
<protein>
    <submittedName>
        <fullName evidence="5">Aspartate-semialdehyde dehydrogenase</fullName>
    </submittedName>
</protein>
<feature type="compositionally biased region" description="Low complexity" evidence="2">
    <location>
        <begin position="70"/>
        <end position="80"/>
    </location>
</feature>
<dbReference type="InterPro" id="IPR012280">
    <property type="entry name" value="Semialdhyde_DH_dimer_dom"/>
</dbReference>
<gene>
    <name evidence="5" type="ORF">MUK42_23439</name>
</gene>
<evidence type="ECO:0000259" key="4">
    <source>
        <dbReference type="Pfam" id="PF02774"/>
    </source>
</evidence>
<evidence type="ECO:0000256" key="2">
    <source>
        <dbReference type="SAM" id="MobiDB-lite"/>
    </source>
</evidence>
<dbReference type="InterPro" id="IPR000534">
    <property type="entry name" value="Semialdehyde_DH_NAD-bd"/>
</dbReference>
<dbReference type="Pfam" id="PF01118">
    <property type="entry name" value="Semialdhyde_dh"/>
    <property type="match status" value="1"/>
</dbReference>
<dbReference type="EMBL" id="CP097508">
    <property type="protein sequence ID" value="URE09529.1"/>
    <property type="molecule type" value="Genomic_DNA"/>
</dbReference>